<feature type="domain" description="Yip1" evidence="6">
    <location>
        <begin position="24"/>
        <end position="180"/>
    </location>
</feature>
<protein>
    <submittedName>
        <fullName evidence="7">Putative membrane protein, Yip1 family</fullName>
    </submittedName>
</protein>
<reference evidence="7" key="1">
    <citation type="submission" date="2020-11" db="EMBL/GenBank/DDBJ databases">
        <title>Carbohydrate-dependent, anaerobic sulfur respiration: A novel catabolism in halophilic archaea.</title>
        <authorList>
            <person name="Sorokin D.Y."/>
            <person name="Messina E."/>
            <person name="Smedile F."/>
            <person name="La Cono V."/>
            <person name="Hallsworth J.E."/>
            <person name="Yakimov M.M."/>
        </authorList>
    </citation>
    <scope>NUCLEOTIDE SEQUENCE</scope>
    <source>
        <strain evidence="7">HSR12-1</strain>
    </source>
</reference>
<dbReference type="RefSeq" id="WP_229114814.1">
    <property type="nucleotide sequence ID" value="NZ_CP064787.1"/>
</dbReference>
<evidence type="ECO:0000256" key="2">
    <source>
        <dbReference type="ARBA" id="ARBA00022692"/>
    </source>
</evidence>
<evidence type="ECO:0000256" key="5">
    <source>
        <dbReference type="SAM" id="Phobius"/>
    </source>
</evidence>
<dbReference type="GO" id="GO:0016020">
    <property type="term" value="C:membrane"/>
    <property type="evidence" value="ECO:0007669"/>
    <property type="project" value="UniProtKB-SubCell"/>
</dbReference>
<gene>
    <name evidence="7" type="ORF">HSR121_0783</name>
</gene>
<dbReference type="Pfam" id="PF04893">
    <property type="entry name" value="Yip1"/>
    <property type="match status" value="1"/>
</dbReference>
<proteinExistence type="predicted"/>
<evidence type="ECO:0000256" key="3">
    <source>
        <dbReference type="ARBA" id="ARBA00022989"/>
    </source>
</evidence>
<evidence type="ECO:0000256" key="1">
    <source>
        <dbReference type="ARBA" id="ARBA00004141"/>
    </source>
</evidence>
<feature type="transmembrane region" description="Helical" evidence="5">
    <location>
        <begin position="77"/>
        <end position="100"/>
    </location>
</feature>
<dbReference type="InterPro" id="IPR006977">
    <property type="entry name" value="Yip1_dom"/>
</dbReference>
<keyword evidence="4 5" id="KW-0472">Membrane</keyword>
<evidence type="ECO:0000313" key="8">
    <source>
        <dbReference type="Proteomes" id="UP000663525"/>
    </source>
</evidence>
<comment type="subcellular location">
    <subcellularLocation>
        <location evidence="1">Membrane</location>
        <topology evidence="1">Multi-pass membrane protein</topology>
    </subcellularLocation>
</comment>
<dbReference type="EMBL" id="CP064787">
    <property type="protein sequence ID" value="QSG05137.1"/>
    <property type="molecule type" value="Genomic_DNA"/>
</dbReference>
<sequence length="207" mass="21434">MTQWIEDPEGGRDRGPRAVARAWFEVLTAPRRFFRTGVAPADQAPGLFFLMAVVFVAEGGRYLLVADGAPAVSSHPVAGPVLALALTVVLVAPVALHLLVALQTLVLMALVSDRAGVSETVQVLAYASAPCVAAGVPVPAVRLACGVYGFVLLVVGIAVVHETSYRRATLAAIPVGAIGFGYGFRTFGAAREILSVVSTLLESGGIV</sequence>
<accession>A0A897MXG3</accession>
<evidence type="ECO:0000313" key="7">
    <source>
        <dbReference type="EMBL" id="QSG05137.1"/>
    </source>
</evidence>
<evidence type="ECO:0000256" key="4">
    <source>
        <dbReference type="ARBA" id="ARBA00023136"/>
    </source>
</evidence>
<feature type="transmembrane region" description="Helical" evidence="5">
    <location>
        <begin position="46"/>
        <end position="65"/>
    </location>
</feature>
<keyword evidence="2 5" id="KW-0812">Transmembrane</keyword>
<dbReference type="AlphaFoldDB" id="A0A897MXG3"/>
<organism evidence="7 8">
    <name type="scientific">Halapricum desulfuricans</name>
    <dbReference type="NCBI Taxonomy" id="2841257"/>
    <lineage>
        <taxon>Archaea</taxon>
        <taxon>Methanobacteriati</taxon>
        <taxon>Methanobacteriota</taxon>
        <taxon>Stenosarchaea group</taxon>
        <taxon>Halobacteria</taxon>
        <taxon>Halobacteriales</taxon>
        <taxon>Haloarculaceae</taxon>
        <taxon>Halapricum</taxon>
    </lineage>
</organism>
<dbReference type="GeneID" id="68854419"/>
<dbReference type="Proteomes" id="UP000663525">
    <property type="component" value="Chromosome"/>
</dbReference>
<feature type="transmembrane region" description="Helical" evidence="5">
    <location>
        <begin position="140"/>
        <end position="160"/>
    </location>
</feature>
<keyword evidence="3 5" id="KW-1133">Transmembrane helix</keyword>
<name>A0A897MXG3_9EURY</name>
<evidence type="ECO:0000259" key="6">
    <source>
        <dbReference type="Pfam" id="PF04893"/>
    </source>
</evidence>